<reference evidence="2" key="1">
    <citation type="submission" date="2023-10" db="EMBL/GenBank/DDBJ databases">
        <title>Genome assembly of Pristionchus species.</title>
        <authorList>
            <person name="Yoshida K."/>
            <person name="Sommer R.J."/>
        </authorList>
    </citation>
    <scope>NUCLEOTIDE SEQUENCE</scope>
    <source>
        <strain evidence="2">RS5133</strain>
    </source>
</reference>
<dbReference type="Pfam" id="PF10318">
    <property type="entry name" value="7TM_GPCR_Srh"/>
    <property type="match status" value="1"/>
</dbReference>
<keyword evidence="3" id="KW-1185">Reference proteome</keyword>
<feature type="transmembrane region" description="Helical" evidence="1">
    <location>
        <begin position="41"/>
        <end position="62"/>
    </location>
</feature>
<dbReference type="EMBL" id="BTSY01000004">
    <property type="protein sequence ID" value="GMT21391.1"/>
    <property type="molecule type" value="Genomic_DNA"/>
</dbReference>
<sequence length="148" mass="17326">VKRKFRSYWSPHRRMFCAFSFVSVSTFYISQNGRSFARVLFFKVLLPYTSSYTLFLTLFVMIRRHLSIYGSGLSERTIQIQKAFFTMQMLQGLLPLTIIFPPFVIFMTGCILGTNINVFTIIFTIFMWLCPVVQAAVQLRFLRQAESK</sequence>
<evidence type="ECO:0000313" key="2">
    <source>
        <dbReference type="EMBL" id="GMT21391.1"/>
    </source>
</evidence>
<feature type="transmembrane region" description="Helical" evidence="1">
    <location>
        <begin position="83"/>
        <end position="106"/>
    </location>
</feature>
<feature type="non-terminal residue" evidence="2">
    <location>
        <position position="148"/>
    </location>
</feature>
<feature type="transmembrane region" description="Helical" evidence="1">
    <location>
        <begin position="118"/>
        <end position="142"/>
    </location>
</feature>
<dbReference type="AlphaFoldDB" id="A0AAV5VP77"/>
<organism evidence="2 3">
    <name type="scientific">Pristionchus fissidentatus</name>
    <dbReference type="NCBI Taxonomy" id="1538716"/>
    <lineage>
        <taxon>Eukaryota</taxon>
        <taxon>Metazoa</taxon>
        <taxon>Ecdysozoa</taxon>
        <taxon>Nematoda</taxon>
        <taxon>Chromadorea</taxon>
        <taxon>Rhabditida</taxon>
        <taxon>Rhabditina</taxon>
        <taxon>Diplogasteromorpha</taxon>
        <taxon>Diplogasteroidea</taxon>
        <taxon>Neodiplogasteridae</taxon>
        <taxon>Pristionchus</taxon>
    </lineage>
</organism>
<feature type="transmembrane region" description="Helical" evidence="1">
    <location>
        <begin position="12"/>
        <end position="29"/>
    </location>
</feature>
<evidence type="ECO:0008006" key="4">
    <source>
        <dbReference type="Google" id="ProtNLM"/>
    </source>
</evidence>
<dbReference type="InterPro" id="IPR019422">
    <property type="entry name" value="7TM_GPCR_serpentine_rcpt_Srh"/>
</dbReference>
<evidence type="ECO:0000313" key="3">
    <source>
        <dbReference type="Proteomes" id="UP001432322"/>
    </source>
</evidence>
<keyword evidence="1" id="KW-1133">Transmembrane helix</keyword>
<keyword evidence="1" id="KW-0472">Membrane</keyword>
<feature type="non-terminal residue" evidence="2">
    <location>
        <position position="1"/>
    </location>
</feature>
<keyword evidence="1" id="KW-0812">Transmembrane</keyword>
<protein>
    <recommendedName>
        <fullName evidence="4">G protein-coupled receptor</fullName>
    </recommendedName>
</protein>
<gene>
    <name evidence="2" type="ORF">PFISCL1PPCAC_12688</name>
</gene>
<name>A0AAV5VP77_9BILA</name>
<comment type="caution">
    <text evidence="2">The sequence shown here is derived from an EMBL/GenBank/DDBJ whole genome shotgun (WGS) entry which is preliminary data.</text>
</comment>
<accession>A0AAV5VP77</accession>
<evidence type="ECO:0000256" key="1">
    <source>
        <dbReference type="SAM" id="Phobius"/>
    </source>
</evidence>
<proteinExistence type="predicted"/>
<dbReference type="Proteomes" id="UP001432322">
    <property type="component" value="Unassembled WGS sequence"/>
</dbReference>